<sequence>MSRKGILSNSTASSTTNSATTTFPEGHNRSSSSHSTETFGAFDQMDLNRDRESSKASRGPLRIDPTPHYFDQQPSMPPSYASRAPQKSVRHSDDVEYYGGRGGPQRVYFPTTVPPSEASTSASHKAYDKLSEVYSHSGDTVEFARNFGLFLDDCIPPYVWIVLLILLCFWGFGMIMIGTLNYPFCNIQPMIPIYMIVMGSLFITSAIFRIYSLWPMPVGAKRGSLAADLMRKGFELLMLLAIVVWLILGCDWIYSIRGKVHHDDAMFEQHHCEWTLYWAAWMSVTVHLIFIAVLLVLVMVMLIHALCKARD</sequence>
<feature type="region of interest" description="Disordered" evidence="1">
    <location>
        <begin position="1"/>
        <end position="103"/>
    </location>
</feature>
<name>A0A4U5M923_STECR</name>
<evidence type="ECO:0000313" key="4">
    <source>
        <dbReference type="Proteomes" id="UP000298663"/>
    </source>
</evidence>
<evidence type="ECO:0000313" key="3">
    <source>
        <dbReference type="EMBL" id="TKR65153.1"/>
    </source>
</evidence>
<reference evidence="3 4" key="2">
    <citation type="journal article" date="2019" name="G3 (Bethesda)">
        <title>Hybrid Assembly of the Genome of the Entomopathogenic Nematode Steinernema carpocapsae Identifies the X-Chromosome.</title>
        <authorList>
            <person name="Serra L."/>
            <person name="Macchietto M."/>
            <person name="Macias-Munoz A."/>
            <person name="McGill C.J."/>
            <person name="Rodriguez I.M."/>
            <person name="Rodriguez B."/>
            <person name="Murad R."/>
            <person name="Mortazavi A."/>
        </authorList>
    </citation>
    <scope>NUCLEOTIDE SEQUENCE [LARGE SCALE GENOMIC DNA]</scope>
    <source>
        <strain evidence="3 4">ALL</strain>
    </source>
</reference>
<feature type="compositionally biased region" description="Polar residues" evidence="1">
    <location>
        <begin position="29"/>
        <end position="38"/>
    </location>
</feature>
<accession>A0A4U5M923</accession>
<evidence type="ECO:0000256" key="1">
    <source>
        <dbReference type="SAM" id="MobiDB-lite"/>
    </source>
</evidence>
<keyword evidence="2" id="KW-1133">Transmembrane helix</keyword>
<dbReference type="Proteomes" id="UP000298663">
    <property type="component" value="Unassembled WGS sequence"/>
</dbReference>
<dbReference type="OrthoDB" id="6157510at2759"/>
<comment type="caution">
    <text evidence="3">The sequence shown here is derived from an EMBL/GenBank/DDBJ whole genome shotgun (WGS) entry which is preliminary data.</text>
</comment>
<feature type="compositionally biased region" description="Low complexity" evidence="1">
    <location>
        <begin position="8"/>
        <end position="22"/>
    </location>
</feature>
<gene>
    <name evidence="3" type="ORF">L596_025602</name>
</gene>
<keyword evidence="2" id="KW-0472">Membrane</keyword>
<evidence type="ECO:0008006" key="5">
    <source>
        <dbReference type="Google" id="ProtNLM"/>
    </source>
</evidence>
<dbReference type="AlphaFoldDB" id="A0A4U5M923"/>
<feature type="transmembrane region" description="Helical" evidence="2">
    <location>
        <begin position="234"/>
        <end position="256"/>
    </location>
</feature>
<evidence type="ECO:0000256" key="2">
    <source>
        <dbReference type="SAM" id="Phobius"/>
    </source>
</evidence>
<reference evidence="3 4" key="1">
    <citation type="journal article" date="2015" name="Genome Biol.">
        <title>Comparative genomics of Steinernema reveals deeply conserved gene regulatory networks.</title>
        <authorList>
            <person name="Dillman A.R."/>
            <person name="Macchietto M."/>
            <person name="Porter C.F."/>
            <person name="Rogers A."/>
            <person name="Williams B."/>
            <person name="Antoshechkin I."/>
            <person name="Lee M.M."/>
            <person name="Goodwin Z."/>
            <person name="Lu X."/>
            <person name="Lewis E.E."/>
            <person name="Goodrich-Blair H."/>
            <person name="Stock S.P."/>
            <person name="Adams B.J."/>
            <person name="Sternberg P.W."/>
            <person name="Mortazavi A."/>
        </authorList>
    </citation>
    <scope>NUCLEOTIDE SEQUENCE [LARGE SCALE GENOMIC DNA]</scope>
    <source>
        <strain evidence="3 4">ALL</strain>
    </source>
</reference>
<proteinExistence type="predicted"/>
<dbReference type="PANTHER" id="PTHR33444">
    <property type="entry name" value="SI:DKEY-19B23.12-RELATED"/>
    <property type="match status" value="1"/>
</dbReference>
<dbReference type="InterPro" id="IPR040350">
    <property type="entry name" value="TMEM272"/>
</dbReference>
<keyword evidence="2" id="KW-0812">Transmembrane</keyword>
<keyword evidence="4" id="KW-1185">Reference proteome</keyword>
<feature type="compositionally biased region" description="Basic and acidic residues" evidence="1">
    <location>
        <begin position="46"/>
        <end position="55"/>
    </location>
</feature>
<dbReference type="PANTHER" id="PTHR33444:SF8">
    <property type="entry name" value="MARVEL DOMAIN-CONTAINING PROTEIN"/>
    <property type="match status" value="1"/>
</dbReference>
<dbReference type="EMBL" id="AZBU02000009">
    <property type="protein sequence ID" value="TKR65153.1"/>
    <property type="molecule type" value="Genomic_DNA"/>
</dbReference>
<protein>
    <recommendedName>
        <fullName evidence="5">MARVEL domain-containing protein</fullName>
    </recommendedName>
</protein>
<organism evidence="3 4">
    <name type="scientific">Steinernema carpocapsae</name>
    <name type="common">Entomopathogenic nematode</name>
    <dbReference type="NCBI Taxonomy" id="34508"/>
    <lineage>
        <taxon>Eukaryota</taxon>
        <taxon>Metazoa</taxon>
        <taxon>Ecdysozoa</taxon>
        <taxon>Nematoda</taxon>
        <taxon>Chromadorea</taxon>
        <taxon>Rhabditida</taxon>
        <taxon>Tylenchina</taxon>
        <taxon>Panagrolaimomorpha</taxon>
        <taxon>Strongyloidoidea</taxon>
        <taxon>Steinernematidae</taxon>
        <taxon>Steinernema</taxon>
    </lineage>
</organism>
<feature type="transmembrane region" description="Helical" evidence="2">
    <location>
        <begin position="276"/>
        <end position="303"/>
    </location>
</feature>
<feature type="transmembrane region" description="Helical" evidence="2">
    <location>
        <begin position="158"/>
        <end position="179"/>
    </location>
</feature>
<feature type="transmembrane region" description="Helical" evidence="2">
    <location>
        <begin position="191"/>
        <end position="214"/>
    </location>
</feature>